<feature type="compositionally biased region" description="Acidic residues" evidence="1">
    <location>
        <begin position="350"/>
        <end position="362"/>
    </location>
</feature>
<feature type="region of interest" description="Disordered" evidence="1">
    <location>
        <begin position="350"/>
        <end position="393"/>
    </location>
</feature>
<protein>
    <recommendedName>
        <fullName evidence="2">Myb/SANT-like domain-containing protein</fullName>
    </recommendedName>
</protein>
<dbReference type="InterPro" id="IPR024752">
    <property type="entry name" value="Myb/SANT-like_dom"/>
</dbReference>
<feature type="region of interest" description="Disordered" evidence="1">
    <location>
        <begin position="1"/>
        <end position="54"/>
    </location>
</feature>
<feature type="domain" description="Myb/SANT-like" evidence="2">
    <location>
        <begin position="198"/>
        <end position="289"/>
    </location>
</feature>
<dbReference type="Proteomes" id="UP001497457">
    <property type="component" value="Chromosome 6rd"/>
</dbReference>
<sequence>MSNLLRRPAPTARREDTPGSEIDGSGEGEVHGGVGGGSGSTSGPEGSHLPGGPAAVVHGAAQAAAAQLGSCMGPTTFPAAWAGAPPSAAGAATNPGWAATTVGAAMAGCPSDWWNNAATLGPDWLATVLAAATAPAMTSTGLQRPDVGEARMEVPVRGGPSRRRGGRGGRAPRPPAPVRAAQATPASIDLTDPVEADWCDENTRIVSELFADEVQKGNRSTTHLNKAGYLNVIKRFEERTGLVYSRKQFKNKWDKLKNDHSIWKELLKETGLGWDETGKNIVMTDSWWKITAQKIKGCTRFKHRGLQNDAELGIMFEDIRNTGDDHWCASSGVAPSQEQSAIPIDDDDEAIDEEQDSEEEEATPTSGRGKRGRGRGAENSKGKKPKTSTGHWFQKQMGKLVEMNERTSASCESIARREDKSGSSIKDVMALVKECGAVPGTNEHFIATLVFTNREEREMFLTLDSHQERFEWLTRKHEYNMMCLTRNH</sequence>
<dbReference type="AlphaFoldDB" id="A0ABC9FCY0"/>
<keyword evidence="4" id="KW-1185">Reference proteome</keyword>
<name>A0ABC9FCY0_9POAL</name>
<reference evidence="3 4" key="2">
    <citation type="submission" date="2024-10" db="EMBL/GenBank/DDBJ databases">
        <authorList>
            <person name="Ryan C."/>
        </authorList>
    </citation>
    <scope>NUCLEOTIDE SEQUENCE [LARGE SCALE GENOMIC DNA]</scope>
</reference>
<feature type="compositionally biased region" description="Low complexity" evidence="1">
    <location>
        <begin position="41"/>
        <end position="54"/>
    </location>
</feature>
<dbReference type="PANTHER" id="PTHR47851:SF1">
    <property type="entry name" value="OS06G0588700 PROTEIN"/>
    <property type="match status" value="1"/>
</dbReference>
<dbReference type="Pfam" id="PF12776">
    <property type="entry name" value="Myb_DNA-bind_3"/>
    <property type="match status" value="1"/>
</dbReference>
<dbReference type="EMBL" id="OZ075116">
    <property type="protein sequence ID" value="CAL5072600.1"/>
    <property type="molecule type" value="Genomic_DNA"/>
</dbReference>
<gene>
    <name evidence="3" type="ORF">URODEC1_LOCUS104088</name>
</gene>
<feature type="region of interest" description="Disordered" evidence="1">
    <location>
        <begin position="152"/>
        <end position="184"/>
    </location>
</feature>
<evidence type="ECO:0000256" key="1">
    <source>
        <dbReference type="SAM" id="MobiDB-lite"/>
    </source>
</evidence>
<accession>A0ABC9FCY0</accession>
<reference evidence="4" key="1">
    <citation type="submission" date="2024-06" db="EMBL/GenBank/DDBJ databases">
        <authorList>
            <person name="Ryan C."/>
        </authorList>
    </citation>
    <scope>NUCLEOTIDE SEQUENCE [LARGE SCALE GENOMIC DNA]</scope>
</reference>
<dbReference type="PANTHER" id="PTHR47851">
    <property type="entry name" value="OS06G0588700 PROTEIN-RELATED"/>
    <property type="match status" value="1"/>
</dbReference>
<evidence type="ECO:0000259" key="2">
    <source>
        <dbReference type="Pfam" id="PF12776"/>
    </source>
</evidence>
<proteinExistence type="predicted"/>
<feature type="compositionally biased region" description="Gly residues" evidence="1">
    <location>
        <begin position="25"/>
        <end position="40"/>
    </location>
</feature>
<evidence type="ECO:0000313" key="3">
    <source>
        <dbReference type="EMBL" id="CAL5072600.1"/>
    </source>
</evidence>
<organism evidence="3 4">
    <name type="scientific">Urochloa decumbens</name>
    <dbReference type="NCBI Taxonomy" id="240449"/>
    <lineage>
        <taxon>Eukaryota</taxon>
        <taxon>Viridiplantae</taxon>
        <taxon>Streptophyta</taxon>
        <taxon>Embryophyta</taxon>
        <taxon>Tracheophyta</taxon>
        <taxon>Spermatophyta</taxon>
        <taxon>Magnoliopsida</taxon>
        <taxon>Liliopsida</taxon>
        <taxon>Poales</taxon>
        <taxon>Poaceae</taxon>
        <taxon>PACMAD clade</taxon>
        <taxon>Panicoideae</taxon>
        <taxon>Panicodae</taxon>
        <taxon>Paniceae</taxon>
        <taxon>Melinidinae</taxon>
        <taxon>Urochloa</taxon>
    </lineage>
</organism>
<evidence type="ECO:0000313" key="4">
    <source>
        <dbReference type="Proteomes" id="UP001497457"/>
    </source>
</evidence>